<dbReference type="HOGENOM" id="CLU_1788207_0_0_1"/>
<dbReference type="InterPro" id="IPR002884">
    <property type="entry name" value="P_dom"/>
</dbReference>
<evidence type="ECO:0000256" key="2">
    <source>
        <dbReference type="ARBA" id="ARBA00022801"/>
    </source>
</evidence>
<name>A0A022W0J8_TRIRU</name>
<dbReference type="GO" id="GO:0004252">
    <property type="term" value="F:serine-type endopeptidase activity"/>
    <property type="evidence" value="ECO:0007669"/>
    <property type="project" value="InterPro"/>
</dbReference>
<feature type="compositionally biased region" description="Polar residues" evidence="3">
    <location>
        <begin position="59"/>
        <end position="68"/>
    </location>
</feature>
<sequence>MSVAHWGETGIGNWTIVVKDTMMNDLSGTFMSWKLSLWGEGTDPLSSSNSDKADEGDNNETTMQTPDTKNVGLCKLAIRLLGPLSNPGQKQSLAFSEARDSIPEIMIQTASRLQNHEQVDVFSQVQVTGFVDRIGNPDVSASLPL</sequence>
<dbReference type="InterPro" id="IPR008979">
    <property type="entry name" value="Galactose-bd-like_sf"/>
</dbReference>
<accession>A0A022W0J8</accession>
<dbReference type="SUPFAM" id="SSF49785">
    <property type="entry name" value="Galactose-binding domain-like"/>
    <property type="match status" value="1"/>
</dbReference>
<feature type="domain" description="P/Homo B" evidence="4">
    <location>
        <begin position="1"/>
        <end position="43"/>
    </location>
</feature>
<dbReference type="PROSITE" id="PS51829">
    <property type="entry name" value="P_HOMO_B"/>
    <property type="match status" value="1"/>
</dbReference>
<dbReference type="EMBL" id="KK207865">
    <property type="protein sequence ID" value="EZF51553.1"/>
    <property type="molecule type" value="Genomic_DNA"/>
</dbReference>
<dbReference type="AlphaFoldDB" id="A0A022W0J8"/>
<protein>
    <recommendedName>
        <fullName evidence="4">P/Homo B domain-containing protein</fullName>
    </recommendedName>
</protein>
<evidence type="ECO:0000256" key="1">
    <source>
        <dbReference type="ARBA" id="ARBA00022670"/>
    </source>
</evidence>
<dbReference type="GO" id="GO:0006508">
    <property type="term" value="P:proteolysis"/>
    <property type="evidence" value="ECO:0007669"/>
    <property type="project" value="UniProtKB-KW"/>
</dbReference>
<organism evidence="5">
    <name type="scientific">Trichophyton rubrum CBS 288.86</name>
    <dbReference type="NCBI Taxonomy" id="1215330"/>
    <lineage>
        <taxon>Eukaryota</taxon>
        <taxon>Fungi</taxon>
        <taxon>Dikarya</taxon>
        <taxon>Ascomycota</taxon>
        <taxon>Pezizomycotina</taxon>
        <taxon>Eurotiomycetes</taxon>
        <taxon>Eurotiomycetidae</taxon>
        <taxon>Onygenales</taxon>
        <taxon>Arthrodermataceae</taxon>
        <taxon>Trichophyton</taxon>
    </lineage>
</organism>
<evidence type="ECO:0000259" key="4">
    <source>
        <dbReference type="PROSITE" id="PS51829"/>
    </source>
</evidence>
<feature type="region of interest" description="Disordered" evidence="3">
    <location>
        <begin position="43"/>
        <end position="68"/>
    </location>
</feature>
<reference evidence="5" key="1">
    <citation type="submission" date="2014-02" db="EMBL/GenBank/DDBJ databases">
        <title>The Genome Sequence of Trichophyton rubrum (morphotype fischeri) CBS 288.86.</title>
        <authorList>
            <consortium name="The Broad Institute Genomics Platform"/>
            <person name="Cuomo C.A."/>
            <person name="White T.C."/>
            <person name="Graser Y."/>
            <person name="Martinez-Rossi N."/>
            <person name="Heitman J."/>
            <person name="Young S.K."/>
            <person name="Zeng Q."/>
            <person name="Gargeya S."/>
            <person name="Abouelleil A."/>
            <person name="Alvarado L."/>
            <person name="Chapman S.B."/>
            <person name="Gainer-Dewar J."/>
            <person name="Goldberg J."/>
            <person name="Griggs A."/>
            <person name="Gujja S."/>
            <person name="Hansen M."/>
            <person name="Howarth C."/>
            <person name="Imamovic A."/>
            <person name="Larimer J."/>
            <person name="Martinez D."/>
            <person name="Murphy C."/>
            <person name="Pearson M.D."/>
            <person name="Persinoti G."/>
            <person name="Poon T."/>
            <person name="Priest M."/>
            <person name="Roberts A.D."/>
            <person name="Saif S."/>
            <person name="Shea T.D."/>
            <person name="Sykes S.N."/>
            <person name="Wortman J."/>
            <person name="Nusbaum C."/>
            <person name="Birren B."/>
        </authorList>
    </citation>
    <scope>NUCLEOTIDE SEQUENCE [LARGE SCALE GENOMIC DNA]</scope>
    <source>
        <strain evidence="5">CBS 288.86</strain>
    </source>
</reference>
<keyword evidence="1" id="KW-0645">Protease</keyword>
<proteinExistence type="predicted"/>
<keyword evidence="2" id="KW-0378">Hydrolase</keyword>
<dbReference type="Gene3D" id="2.60.120.260">
    <property type="entry name" value="Galactose-binding domain-like"/>
    <property type="match status" value="1"/>
</dbReference>
<dbReference type="Proteomes" id="UP000023758">
    <property type="component" value="Unassembled WGS sequence"/>
</dbReference>
<evidence type="ECO:0000256" key="3">
    <source>
        <dbReference type="SAM" id="MobiDB-lite"/>
    </source>
</evidence>
<gene>
    <name evidence="5" type="ORF">H103_05061</name>
</gene>
<evidence type="ECO:0000313" key="5">
    <source>
        <dbReference type="EMBL" id="EZF51553.1"/>
    </source>
</evidence>
<dbReference type="Pfam" id="PF01483">
    <property type="entry name" value="P_proprotein"/>
    <property type="match status" value="1"/>
</dbReference>